<sequence>MDTPSSDPVDQTNPSAGQQPSVPSRLSASLILQQEESWYYYLTEITLRRIANDILNEFYQNGHEGWNTETIGFMAQAARGFEQQLSDWYDGLPPPIRFDDLELCPRELPYMVKGRVYEIKTWLYRPFLYYAIHNPLGAPHRAMVQPLYDERSHGATTVVQLHESSQRCLVWDSSTLFQALSSTLAYPMVVYFANRRGRMKGLYVGYFFLSSPNVLYNCGRYIGSTLAAKATCGTRNYASDWAWRIPSLLQVAVPLVVLPGVLLIPESPHYLISTGQTSKAKNILTELHSGGEVNSRLVDFEMAEVANAIKADSNAASTTSWAELFATNGNRHRAFISVMLGIFAHWNGVGVVPYYLALVLQSVGIISVTHQTLIYGCLQIWNLFFAVLAAVNVDRVGRRPLFLLSSGGMLISYIIISGLSSSFAQTGMSSVGLAVVPFLYIYYGFYDLAFTPLVVSYHAEIWPYQLRACGIALTQLSTYFAIFFNIFVNPIATDATGWKFFFFFAVILVIVTGTVYFCYPETKGLSLKEMSVIFDGVEAATISENAVMAIKGADVDHKEMA</sequence>
<dbReference type="PANTHER" id="PTHR48022">
    <property type="entry name" value="PLASTIDIC GLUCOSE TRANSPORTER 4"/>
    <property type="match status" value="1"/>
</dbReference>
<dbReference type="InterPro" id="IPR020846">
    <property type="entry name" value="MFS_dom"/>
</dbReference>
<protein>
    <recommendedName>
        <fullName evidence="8">Major facilitator superfamily (MFS) profile domain-containing protein</fullName>
    </recommendedName>
</protein>
<evidence type="ECO:0000259" key="8">
    <source>
        <dbReference type="PROSITE" id="PS50850"/>
    </source>
</evidence>
<evidence type="ECO:0000256" key="7">
    <source>
        <dbReference type="SAM" id="Phobius"/>
    </source>
</evidence>
<dbReference type="InterPro" id="IPR005828">
    <property type="entry name" value="MFS_sugar_transport-like"/>
</dbReference>
<dbReference type="InterPro" id="IPR050360">
    <property type="entry name" value="MFS_Sugar_Transporters"/>
</dbReference>
<gene>
    <name evidence="9" type="ORF">VDGE_08203</name>
</gene>
<feature type="domain" description="Major facilitator superfamily (MFS) profile" evidence="8">
    <location>
        <begin position="334"/>
        <end position="561"/>
    </location>
</feature>
<dbReference type="GO" id="GO:0016020">
    <property type="term" value="C:membrane"/>
    <property type="evidence" value="ECO:0007669"/>
    <property type="project" value="UniProtKB-SubCell"/>
</dbReference>
<dbReference type="Pfam" id="PF00083">
    <property type="entry name" value="Sugar_tr"/>
    <property type="match status" value="1"/>
</dbReference>
<comment type="subcellular location">
    <subcellularLocation>
        <location evidence="1">Membrane</location>
        <topology evidence="1">Multi-pass membrane protein</topology>
    </subcellularLocation>
</comment>
<reference evidence="9 10" key="1">
    <citation type="submission" date="2018-12" db="EMBL/GenBank/DDBJ databases">
        <title>Genome of Verticillium dahliae isolate Getta Getta.</title>
        <authorList>
            <person name="Gardiner D.M."/>
        </authorList>
    </citation>
    <scope>NUCLEOTIDE SEQUENCE [LARGE SCALE GENOMIC DNA]</scope>
    <source>
        <strain evidence="9 10">Getta Getta</strain>
    </source>
</reference>
<evidence type="ECO:0000256" key="5">
    <source>
        <dbReference type="ARBA" id="ARBA00023136"/>
    </source>
</evidence>
<evidence type="ECO:0000256" key="6">
    <source>
        <dbReference type="SAM" id="MobiDB-lite"/>
    </source>
</evidence>
<evidence type="ECO:0000256" key="2">
    <source>
        <dbReference type="ARBA" id="ARBA00010992"/>
    </source>
</evidence>
<evidence type="ECO:0000256" key="3">
    <source>
        <dbReference type="ARBA" id="ARBA00022692"/>
    </source>
</evidence>
<dbReference type="InterPro" id="IPR005829">
    <property type="entry name" value="Sugar_transporter_CS"/>
</dbReference>
<dbReference type="Proteomes" id="UP000288725">
    <property type="component" value="Chromosome 6"/>
</dbReference>
<dbReference type="SUPFAM" id="SSF103473">
    <property type="entry name" value="MFS general substrate transporter"/>
    <property type="match status" value="1"/>
</dbReference>
<dbReference type="AlphaFoldDB" id="A0A444RZV1"/>
<dbReference type="PROSITE" id="PS50850">
    <property type="entry name" value="MFS"/>
    <property type="match status" value="1"/>
</dbReference>
<organism evidence="9 10">
    <name type="scientific">Verticillium dahliae</name>
    <name type="common">Verticillium wilt</name>
    <dbReference type="NCBI Taxonomy" id="27337"/>
    <lineage>
        <taxon>Eukaryota</taxon>
        <taxon>Fungi</taxon>
        <taxon>Dikarya</taxon>
        <taxon>Ascomycota</taxon>
        <taxon>Pezizomycotina</taxon>
        <taxon>Sordariomycetes</taxon>
        <taxon>Hypocreomycetidae</taxon>
        <taxon>Glomerellales</taxon>
        <taxon>Plectosphaerellaceae</taxon>
        <taxon>Verticillium</taxon>
    </lineage>
</organism>
<feature type="transmembrane region" description="Helical" evidence="7">
    <location>
        <begin position="372"/>
        <end position="393"/>
    </location>
</feature>
<dbReference type="Gene3D" id="1.20.1250.20">
    <property type="entry name" value="MFS general substrate transporter like domains"/>
    <property type="match status" value="1"/>
</dbReference>
<feature type="transmembrane region" description="Helical" evidence="7">
    <location>
        <begin position="440"/>
        <end position="459"/>
    </location>
</feature>
<comment type="similarity">
    <text evidence="2">Belongs to the major facilitator superfamily. Sugar transporter (TC 2.A.1.1) family.</text>
</comment>
<proteinExistence type="inferred from homology"/>
<dbReference type="GO" id="GO:0005351">
    <property type="term" value="F:carbohydrate:proton symporter activity"/>
    <property type="evidence" value="ECO:0007669"/>
    <property type="project" value="TreeGrafter"/>
</dbReference>
<feature type="transmembrane region" description="Helical" evidence="7">
    <location>
        <begin position="400"/>
        <end position="420"/>
    </location>
</feature>
<feature type="region of interest" description="Disordered" evidence="6">
    <location>
        <begin position="1"/>
        <end position="22"/>
    </location>
</feature>
<evidence type="ECO:0000313" key="9">
    <source>
        <dbReference type="EMBL" id="RXG46663.1"/>
    </source>
</evidence>
<keyword evidence="4 7" id="KW-1133">Transmembrane helix</keyword>
<comment type="caution">
    <text evidence="9">The sequence shown here is derived from an EMBL/GenBank/DDBJ whole genome shotgun (WGS) entry which is preliminary data.</text>
</comment>
<evidence type="ECO:0000256" key="4">
    <source>
        <dbReference type="ARBA" id="ARBA00022989"/>
    </source>
</evidence>
<evidence type="ECO:0000313" key="10">
    <source>
        <dbReference type="Proteomes" id="UP000288725"/>
    </source>
</evidence>
<dbReference type="PANTHER" id="PTHR48022:SF3">
    <property type="entry name" value="HEXOSE TRANSPORTER PROTEIN (AFU_ORTHOLOGUE AFUA_8G04480)-RELATED"/>
    <property type="match status" value="1"/>
</dbReference>
<dbReference type="CDD" id="cd12148">
    <property type="entry name" value="fungal_TF_MHR"/>
    <property type="match status" value="1"/>
</dbReference>
<accession>A0A444RZV1</accession>
<dbReference type="InterPro" id="IPR036259">
    <property type="entry name" value="MFS_trans_sf"/>
</dbReference>
<keyword evidence="5 7" id="KW-0472">Membrane</keyword>
<feature type="transmembrane region" description="Helical" evidence="7">
    <location>
        <begin position="334"/>
        <end position="360"/>
    </location>
</feature>
<dbReference type="EMBL" id="RSDZ01000047">
    <property type="protein sequence ID" value="RXG46663.1"/>
    <property type="molecule type" value="Genomic_DNA"/>
</dbReference>
<dbReference type="PROSITE" id="PS00216">
    <property type="entry name" value="SUGAR_TRANSPORT_1"/>
    <property type="match status" value="1"/>
</dbReference>
<feature type="transmembrane region" description="Helical" evidence="7">
    <location>
        <begin position="500"/>
        <end position="519"/>
    </location>
</feature>
<keyword evidence="3 7" id="KW-0812">Transmembrane</keyword>
<evidence type="ECO:0000256" key="1">
    <source>
        <dbReference type="ARBA" id="ARBA00004141"/>
    </source>
</evidence>
<name>A0A444RZV1_VERDA</name>
<feature type="transmembrane region" description="Helical" evidence="7">
    <location>
        <begin position="466"/>
        <end position="488"/>
    </location>
</feature>